<dbReference type="AlphaFoldDB" id="A0A250IAT1"/>
<proteinExistence type="predicted"/>
<feature type="domain" description="DUF4159" evidence="1">
    <location>
        <begin position="38"/>
        <end position="233"/>
    </location>
</feature>
<accession>A0A250IAT1</accession>
<reference evidence="2 3" key="1">
    <citation type="submission" date="2017-06" db="EMBL/GenBank/DDBJ databases">
        <authorList>
            <person name="Kim H.J."/>
            <person name="Triplett B.A."/>
        </authorList>
    </citation>
    <scope>NUCLEOTIDE SEQUENCE [LARGE SCALE GENOMIC DNA]</scope>
    <source>
        <strain evidence="2 3">DSM 14713</strain>
    </source>
</reference>
<dbReference type="OrthoDB" id="9773014at2"/>
<name>A0A250IAT1_9BACT</name>
<sequence>MPVRPLSRRHLLFGSAALVPLLSRRASAFGEKSRFIPAVVRHGGRWDARLSGLRRITWEVQRRTSVEVLPDARPFSLSSPDIFEYPFLYLGGDGGFPPFSTAEVENLRRYLTFGGFLLADANDGSDGQGFDASFRREMARVLPQSPLKDVPSTHVVFKSFFLLDSAPGRLLNKPQMQAANIGKRAAVMYSQNDLAGAWSRSESGDYEFDVSPGGEPQRELAVRLGVNLCMYALCLDYKDDAVHLPLILNKRR</sequence>
<organism evidence="2 3">
    <name type="scientific">Melittangium boletus DSM 14713</name>
    <dbReference type="NCBI Taxonomy" id="1294270"/>
    <lineage>
        <taxon>Bacteria</taxon>
        <taxon>Pseudomonadati</taxon>
        <taxon>Myxococcota</taxon>
        <taxon>Myxococcia</taxon>
        <taxon>Myxococcales</taxon>
        <taxon>Cystobacterineae</taxon>
        <taxon>Archangiaceae</taxon>
        <taxon>Melittangium</taxon>
    </lineage>
</organism>
<keyword evidence="3" id="KW-1185">Reference proteome</keyword>
<gene>
    <name evidence="2" type="ORF">MEBOL_001521</name>
</gene>
<dbReference type="RefSeq" id="WP_095976793.1">
    <property type="nucleotide sequence ID" value="NZ_CP022163.1"/>
</dbReference>
<evidence type="ECO:0000313" key="2">
    <source>
        <dbReference type="EMBL" id="ATB28076.1"/>
    </source>
</evidence>
<dbReference type="Proteomes" id="UP000217289">
    <property type="component" value="Chromosome"/>
</dbReference>
<protein>
    <recommendedName>
        <fullName evidence="1">DUF4159 domain-containing protein</fullName>
    </recommendedName>
</protein>
<dbReference type="Gene3D" id="3.40.50.12140">
    <property type="entry name" value="Domain of unknown function DUF4159"/>
    <property type="match status" value="1"/>
</dbReference>
<dbReference type="InterPro" id="IPR025297">
    <property type="entry name" value="DUF4159"/>
</dbReference>
<dbReference type="KEGG" id="mbd:MEBOL_001521"/>
<dbReference type="Pfam" id="PF13709">
    <property type="entry name" value="DUF4159"/>
    <property type="match status" value="1"/>
</dbReference>
<evidence type="ECO:0000313" key="3">
    <source>
        <dbReference type="Proteomes" id="UP000217289"/>
    </source>
</evidence>
<dbReference type="EMBL" id="CP022163">
    <property type="protein sequence ID" value="ATB28076.1"/>
    <property type="molecule type" value="Genomic_DNA"/>
</dbReference>
<evidence type="ECO:0000259" key="1">
    <source>
        <dbReference type="Pfam" id="PF13709"/>
    </source>
</evidence>